<dbReference type="PANTHER" id="PTHR30519">
    <property type="entry name" value="5-METHYLTETRAHYDROPTEROYLTRIGLUTAMATE--HOMOCYSTEINE METHYLTRANSFERASE"/>
    <property type="match status" value="1"/>
</dbReference>
<dbReference type="Gene3D" id="3.20.20.210">
    <property type="match status" value="1"/>
</dbReference>
<dbReference type="GO" id="GO:0009086">
    <property type="term" value="P:methionine biosynthetic process"/>
    <property type="evidence" value="ECO:0007669"/>
    <property type="project" value="InterPro"/>
</dbReference>
<dbReference type="GO" id="GO:0008270">
    <property type="term" value="F:zinc ion binding"/>
    <property type="evidence" value="ECO:0007669"/>
    <property type="project" value="InterPro"/>
</dbReference>
<dbReference type="GO" id="GO:0003871">
    <property type="term" value="F:5-methyltetrahydropteroyltriglutamate-homocysteine S-methyltransferase activity"/>
    <property type="evidence" value="ECO:0007669"/>
    <property type="project" value="InterPro"/>
</dbReference>
<dbReference type="InterPro" id="IPR038071">
    <property type="entry name" value="UROD/MetE-like_sf"/>
</dbReference>
<sequence length="330" mass="37805">MSGFRNTVVGSYPRPEKLEDTMKRPVMNQEEVDNYIKWAAKDQADLGLDTITDGEGYRENMYYFYQKRIDGITFEDMPKVTFGTAGFGIECPRVIGELKNPRFGTARNWKIARDAAPGGVDVKLTVTGPHVLYRFSVNERKDLYPDAQSLCRAWANVLREEIVEAINLGCEHVQFDEPMWTESPEESLWAAEILNELIESLPKKIRIGLHVCGGNPRRKRVYFTKYTDLVEAFKAVPVDELMLEHCTLSYNMLELFDIWDFKGDLALGVIDQRSDELESVEEIRERIRPALDYFPAERLILTSECGFGHVPIEITHAKLKRLVEASKTLS</sequence>
<dbReference type="PATRIC" id="fig|1492738.3.peg.2553"/>
<gene>
    <name evidence="5" type="ORF">FEM21_25670</name>
</gene>
<keyword evidence="6" id="KW-1185">Reference proteome</keyword>
<evidence type="ECO:0000313" key="6">
    <source>
        <dbReference type="Proteomes" id="UP000027064"/>
    </source>
</evidence>
<dbReference type="STRING" id="1492738.FEM21_25670"/>
<feature type="domain" description="Cobalamin-independent methionine synthase MetE C-terminal/archaeal" evidence="4">
    <location>
        <begin position="6"/>
        <end position="327"/>
    </location>
</feature>
<proteinExistence type="predicted"/>
<evidence type="ECO:0000259" key="4">
    <source>
        <dbReference type="Pfam" id="PF01717"/>
    </source>
</evidence>
<name>A0A066WKG5_9FLAO</name>
<protein>
    <recommendedName>
        <fullName evidence="4">Cobalamin-independent methionine synthase MetE C-terminal/archaeal domain-containing protein</fullName>
    </recommendedName>
</protein>
<reference evidence="5 6" key="1">
    <citation type="submission" date="2014-05" db="EMBL/GenBank/DDBJ databases">
        <title>Genome Sequence of Flavobacterium sp. EM1321.</title>
        <authorList>
            <person name="Shin S.-K."/>
            <person name="Yi H."/>
        </authorList>
    </citation>
    <scope>NUCLEOTIDE SEQUENCE [LARGE SCALE GENOMIC DNA]</scope>
    <source>
        <strain evidence="5 6">EM1321</strain>
    </source>
</reference>
<dbReference type="Proteomes" id="UP000027064">
    <property type="component" value="Unassembled WGS sequence"/>
</dbReference>
<evidence type="ECO:0000313" key="5">
    <source>
        <dbReference type="EMBL" id="KDN54316.1"/>
    </source>
</evidence>
<keyword evidence="3" id="KW-0862">Zinc</keyword>
<comment type="caution">
    <text evidence="5">The sequence shown here is derived from an EMBL/GenBank/DDBJ whole genome shotgun (WGS) entry which is preliminary data.</text>
</comment>
<organism evidence="5 6">
    <name type="scientific">Flavobacterium seoulense</name>
    <dbReference type="NCBI Taxonomy" id="1492738"/>
    <lineage>
        <taxon>Bacteria</taxon>
        <taxon>Pseudomonadati</taxon>
        <taxon>Bacteroidota</taxon>
        <taxon>Flavobacteriia</taxon>
        <taxon>Flavobacteriales</taxon>
        <taxon>Flavobacteriaceae</taxon>
        <taxon>Flavobacterium</taxon>
    </lineage>
</organism>
<accession>A0A066WKG5</accession>
<dbReference type="Pfam" id="PF01717">
    <property type="entry name" value="Meth_synt_2"/>
    <property type="match status" value="1"/>
</dbReference>
<dbReference type="InterPro" id="IPR002629">
    <property type="entry name" value="Met_Synth_C/arc"/>
</dbReference>
<dbReference type="CDD" id="cd03311">
    <property type="entry name" value="CIMS_C_terminal_like"/>
    <property type="match status" value="1"/>
</dbReference>
<dbReference type="AlphaFoldDB" id="A0A066WKG5"/>
<dbReference type="eggNOG" id="COG0620">
    <property type="taxonomic scope" value="Bacteria"/>
</dbReference>
<dbReference type="RefSeq" id="WP_035660898.1">
    <property type="nucleotide sequence ID" value="NZ_JNCA01000024.1"/>
</dbReference>
<dbReference type="EMBL" id="JNCA01000024">
    <property type="protein sequence ID" value="KDN54316.1"/>
    <property type="molecule type" value="Genomic_DNA"/>
</dbReference>
<evidence type="ECO:0000256" key="3">
    <source>
        <dbReference type="ARBA" id="ARBA00022833"/>
    </source>
</evidence>
<comment type="cofactor">
    <cofactor evidence="1">
        <name>Zn(2+)</name>
        <dbReference type="ChEBI" id="CHEBI:29105"/>
    </cofactor>
</comment>
<dbReference type="OrthoDB" id="244285at2"/>
<dbReference type="SUPFAM" id="SSF51726">
    <property type="entry name" value="UROD/MetE-like"/>
    <property type="match status" value="1"/>
</dbReference>
<evidence type="ECO:0000256" key="1">
    <source>
        <dbReference type="ARBA" id="ARBA00001947"/>
    </source>
</evidence>
<keyword evidence="2" id="KW-0479">Metal-binding</keyword>
<evidence type="ECO:0000256" key="2">
    <source>
        <dbReference type="ARBA" id="ARBA00022723"/>
    </source>
</evidence>